<keyword evidence="7" id="KW-0812">Transmembrane</keyword>
<dbReference type="PROSITE" id="PS00761">
    <property type="entry name" value="SPASE_I_3"/>
    <property type="match status" value="1"/>
</dbReference>
<evidence type="ECO:0000256" key="6">
    <source>
        <dbReference type="PIRSR" id="PIRSR600223-1"/>
    </source>
</evidence>
<dbReference type="CDD" id="cd06530">
    <property type="entry name" value="S26_SPase_I"/>
    <property type="match status" value="1"/>
</dbReference>
<comment type="catalytic activity">
    <reaction evidence="1 7">
        <text>Cleavage of hydrophobic, N-terminal signal or leader sequences from secreted and periplasmic proteins.</text>
        <dbReference type="EC" id="3.4.21.89"/>
    </reaction>
</comment>
<sequence>MAERDRRGTGGVWWLVGCVGLALAAALLLRTFVFGTYLVPSGSMLETIQEGDLLVGERVTLHFEGPQPGDIVTFDSPLDDQTLIKRVIAVAGQSVDLRDGFVYVDGVALDEPYTLGKLSYSLSDLAGAAQITYPYTVPASCVWVMGDNRTNSKDSRYFGAVSVDDVTSRALFIYWPLADVAGL</sequence>
<dbReference type="KEGG" id="tio:INP52_05350"/>
<dbReference type="InterPro" id="IPR019533">
    <property type="entry name" value="Peptidase_S26"/>
</dbReference>
<keyword evidence="5 7" id="KW-0378">Hydrolase</keyword>
<evidence type="ECO:0000256" key="7">
    <source>
        <dbReference type="RuleBase" id="RU362042"/>
    </source>
</evidence>
<name>A0A7S7M6W1_9ACTN</name>
<dbReference type="Gene3D" id="2.10.109.10">
    <property type="entry name" value="Umud Fragment, subunit A"/>
    <property type="match status" value="1"/>
</dbReference>
<reference evidence="9 10" key="1">
    <citation type="submission" date="2020-10" db="EMBL/GenBank/DDBJ databases">
        <title>Olsenella immobilis sp.nov., isolated from the mud in a fermentation cellar used for the production of Chinese strong-flavoured liquor.</title>
        <authorList>
            <person name="Lu L."/>
        </authorList>
    </citation>
    <scope>NUCLEOTIDE SEQUENCE [LARGE SCALE GENOMIC DNA]</scope>
    <source>
        <strain evidence="9 10">LZLJ-2</strain>
    </source>
</reference>
<feature type="active site" evidence="6">
    <location>
        <position position="43"/>
    </location>
</feature>
<dbReference type="PROSITE" id="PS51257">
    <property type="entry name" value="PROKAR_LIPOPROTEIN"/>
    <property type="match status" value="1"/>
</dbReference>
<proteinExistence type="inferred from homology"/>
<dbReference type="PRINTS" id="PR00727">
    <property type="entry name" value="LEADERPTASE"/>
</dbReference>
<organism evidence="9 10">
    <name type="scientific">Thermophilibacter immobilis</name>
    <dbReference type="NCBI Taxonomy" id="2779519"/>
    <lineage>
        <taxon>Bacteria</taxon>
        <taxon>Bacillati</taxon>
        <taxon>Actinomycetota</taxon>
        <taxon>Coriobacteriia</taxon>
        <taxon>Coriobacteriales</taxon>
        <taxon>Atopobiaceae</taxon>
        <taxon>Thermophilibacter</taxon>
    </lineage>
</organism>
<evidence type="ECO:0000256" key="2">
    <source>
        <dbReference type="ARBA" id="ARBA00004401"/>
    </source>
</evidence>
<dbReference type="PANTHER" id="PTHR43390:SF1">
    <property type="entry name" value="CHLOROPLAST PROCESSING PEPTIDASE"/>
    <property type="match status" value="1"/>
</dbReference>
<feature type="domain" description="Peptidase S26" evidence="8">
    <location>
        <begin position="18"/>
        <end position="175"/>
    </location>
</feature>
<evidence type="ECO:0000313" key="10">
    <source>
        <dbReference type="Proteomes" id="UP000593735"/>
    </source>
</evidence>
<dbReference type="SUPFAM" id="SSF51306">
    <property type="entry name" value="LexA/Signal peptidase"/>
    <property type="match status" value="1"/>
</dbReference>
<dbReference type="NCBIfam" id="TIGR02227">
    <property type="entry name" value="sigpep_I_bact"/>
    <property type="match status" value="1"/>
</dbReference>
<keyword evidence="7" id="KW-0472">Membrane</keyword>
<feature type="transmembrane region" description="Helical" evidence="7">
    <location>
        <begin position="12"/>
        <end position="39"/>
    </location>
</feature>
<dbReference type="InterPro" id="IPR036286">
    <property type="entry name" value="LexA/Signal_pep-like_sf"/>
</dbReference>
<feature type="active site" evidence="6">
    <location>
        <position position="85"/>
    </location>
</feature>
<keyword evidence="7" id="KW-0645">Protease</keyword>
<protein>
    <recommendedName>
        <fullName evidence="4 7">Signal peptidase I</fullName>
        <ecNumber evidence="4 7">3.4.21.89</ecNumber>
    </recommendedName>
</protein>
<dbReference type="RefSeq" id="WP_194369716.1">
    <property type="nucleotide sequence ID" value="NZ_CP063767.1"/>
</dbReference>
<dbReference type="GO" id="GO:0005886">
    <property type="term" value="C:plasma membrane"/>
    <property type="evidence" value="ECO:0007669"/>
    <property type="project" value="UniProtKB-SubCell"/>
</dbReference>
<comment type="subcellular location">
    <subcellularLocation>
        <location evidence="2">Cell membrane</location>
        <topology evidence="2">Single-pass type II membrane protein</topology>
    </subcellularLocation>
    <subcellularLocation>
        <location evidence="7">Membrane</location>
        <topology evidence="7">Single-pass type II membrane protein</topology>
    </subcellularLocation>
</comment>
<evidence type="ECO:0000256" key="5">
    <source>
        <dbReference type="ARBA" id="ARBA00022801"/>
    </source>
</evidence>
<evidence type="ECO:0000256" key="1">
    <source>
        <dbReference type="ARBA" id="ARBA00000677"/>
    </source>
</evidence>
<dbReference type="PANTHER" id="PTHR43390">
    <property type="entry name" value="SIGNAL PEPTIDASE I"/>
    <property type="match status" value="1"/>
</dbReference>
<keyword evidence="10" id="KW-1185">Reference proteome</keyword>
<dbReference type="EMBL" id="CP063767">
    <property type="protein sequence ID" value="QOY59871.1"/>
    <property type="molecule type" value="Genomic_DNA"/>
</dbReference>
<evidence type="ECO:0000256" key="4">
    <source>
        <dbReference type="ARBA" id="ARBA00013208"/>
    </source>
</evidence>
<dbReference type="InterPro" id="IPR019758">
    <property type="entry name" value="Pept_S26A_signal_pept_1_CS"/>
</dbReference>
<dbReference type="Pfam" id="PF10502">
    <property type="entry name" value="Peptidase_S26"/>
    <property type="match status" value="1"/>
</dbReference>
<dbReference type="GO" id="GO:0004252">
    <property type="term" value="F:serine-type endopeptidase activity"/>
    <property type="evidence" value="ECO:0007669"/>
    <property type="project" value="InterPro"/>
</dbReference>
<gene>
    <name evidence="9" type="primary">lepB</name>
    <name evidence="9" type="ORF">INP52_05350</name>
</gene>
<accession>A0A7S7M6W1</accession>
<dbReference type="GO" id="GO:0006465">
    <property type="term" value="P:signal peptide processing"/>
    <property type="evidence" value="ECO:0007669"/>
    <property type="project" value="InterPro"/>
</dbReference>
<keyword evidence="7" id="KW-1133">Transmembrane helix</keyword>
<comment type="similarity">
    <text evidence="3 7">Belongs to the peptidase S26 family.</text>
</comment>
<dbReference type="Proteomes" id="UP000593735">
    <property type="component" value="Chromosome"/>
</dbReference>
<dbReference type="GO" id="GO:0009003">
    <property type="term" value="F:signal peptidase activity"/>
    <property type="evidence" value="ECO:0007669"/>
    <property type="project" value="UniProtKB-EC"/>
</dbReference>
<dbReference type="InterPro" id="IPR000223">
    <property type="entry name" value="Pept_S26A_signal_pept_1"/>
</dbReference>
<dbReference type="EC" id="3.4.21.89" evidence="4 7"/>
<evidence type="ECO:0000256" key="3">
    <source>
        <dbReference type="ARBA" id="ARBA00009370"/>
    </source>
</evidence>
<evidence type="ECO:0000313" key="9">
    <source>
        <dbReference type="EMBL" id="QOY59871.1"/>
    </source>
</evidence>
<dbReference type="AlphaFoldDB" id="A0A7S7M6W1"/>
<evidence type="ECO:0000259" key="8">
    <source>
        <dbReference type="Pfam" id="PF10502"/>
    </source>
</evidence>